<reference evidence="1" key="2">
    <citation type="journal article" date="2022" name="Viruses">
        <title>Genomic characterization of UFJF_PfDIW6: a novel lytic Pseudomonas fluorescens-phage with potential for biocontrol in the dairy industry.</title>
        <authorList>
            <person name="Hungaro H.M."/>
            <person name="Vidigal P.M.P."/>
            <person name="Nascimento E.C."/>
            <person name="Oliveira F.G.C."/>
            <person name="Gontijo M.T.P."/>
            <person name="Lopez M.E.S."/>
        </authorList>
    </citation>
    <scope>NUCLEOTIDE SEQUENCE</scope>
</reference>
<gene>
    <name evidence="1" type="ORF">UFJFPfDIW6_00039</name>
</gene>
<sequence>MWARMKKAVYWTVLLFVVTIAGVVGKQIGGELGKPSKAETLSKLVSEAAAKLNAQAPKKLDEITTLVRAEASIGQRLTIYYTLENYDAYAKDFSLDRVRSAAIKNACDKDKGGKGASPLSLGVIYTYVYTRENGKAIGKFDVSQKDCYRAR</sequence>
<dbReference type="Gene3D" id="3.30.300.250">
    <property type="match status" value="1"/>
</dbReference>
<accession>A0AAE9GA71</accession>
<keyword evidence="2" id="KW-1185">Reference proteome</keyword>
<reference evidence="1" key="1">
    <citation type="journal article" date="2022" name="Food Microbiol.">
        <title>Lytic bacteriophages UFJF_PfDIW6 and UFJF_PfSW6 prevent Pseudomonas fluorescens growth in vitro and the proteolytic-caused spoilage of raw milk during chilled storage.</title>
        <authorList>
            <person name="Nascimento E.C.D."/>
            <person name="Sabino M.C."/>
            <person name="Corguinha L.D.R."/>
            <person name="Targino B.N."/>
            <person name="Lange C.C."/>
            <person name="Pinto C.L.O."/>
            <person name="Pinto P.F."/>
            <person name="Vidigal P.M.P."/>
            <person name="Sant'Ana A.S."/>
            <person name="Hungaro H.M."/>
        </authorList>
    </citation>
    <scope>NUCLEOTIDE SEQUENCE</scope>
</reference>
<dbReference type="EMBL" id="OM418631">
    <property type="protein sequence ID" value="UNY42247.1"/>
    <property type="molecule type" value="Genomic_DNA"/>
</dbReference>
<organism evidence="1 2">
    <name type="scientific">Pseudomonas phage UFJF_PfDIW6</name>
    <dbReference type="NCBI Taxonomy" id="2927622"/>
    <lineage>
        <taxon>Viruses</taxon>
        <taxon>Duplodnaviria</taxon>
        <taxon>Heunggongvirae</taxon>
        <taxon>Uroviricota</taxon>
        <taxon>Caudoviricetes</taxon>
        <taxon>Purivirus</taxon>
        <taxon>Purivirus UFJFPfDIW6</taxon>
    </lineage>
</organism>
<protein>
    <submittedName>
        <fullName evidence="1">Uncharacterized protein</fullName>
    </submittedName>
</protein>
<evidence type="ECO:0000313" key="1">
    <source>
        <dbReference type="EMBL" id="UNY42247.1"/>
    </source>
</evidence>
<name>A0AAE9GA71_9CAUD</name>
<evidence type="ECO:0000313" key="2">
    <source>
        <dbReference type="Proteomes" id="UP000831576"/>
    </source>
</evidence>
<dbReference type="Proteomes" id="UP000831576">
    <property type="component" value="Segment"/>
</dbReference>
<proteinExistence type="predicted"/>